<keyword evidence="1" id="KW-0813">Transport</keyword>
<dbReference type="GO" id="GO:0019684">
    <property type="term" value="P:photosynthesis, light reaction"/>
    <property type="evidence" value="ECO:0007669"/>
    <property type="project" value="InterPro"/>
</dbReference>
<evidence type="ECO:0000313" key="7">
    <source>
        <dbReference type="EMBL" id="SVB92501.1"/>
    </source>
</evidence>
<reference evidence="7" key="1">
    <citation type="submission" date="2018-05" db="EMBL/GenBank/DDBJ databases">
        <authorList>
            <person name="Lanie J.A."/>
            <person name="Ng W.-L."/>
            <person name="Kazmierczak K.M."/>
            <person name="Andrzejewski T.M."/>
            <person name="Davidsen T.M."/>
            <person name="Wayne K.J."/>
            <person name="Tettelin H."/>
            <person name="Glass J.I."/>
            <person name="Rusch D."/>
            <person name="Podicherti R."/>
            <person name="Tsui H.-C.T."/>
            <person name="Winkler M.E."/>
        </authorList>
    </citation>
    <scope>NUCLEOTIDE SEQUENCE</scope>
</reference>
<dbReference type="AlphaFoldDB" id="A0A382I1C2"/>
<dbReference type="GO" id="GO:0020037">
    <property type="term" value="F:heme binding"/>
    <property type="evidence" value="ECO:0007669"/>
    <property type="project" value="InterPro"/>
</dbReference>
<keyword evidence="6" id="KW-0408">Iron</keyword>
<evidence type="ECO:0000256" key="5">
    <source>
        <dbReference type="ARBA" id="ARBA00022982"/>
    </source>
</evidence>
<evidence type="ECO:0000256" key="3">
    <source>
        <dbReference type="ARBA" id="ARBA00022617"/>
    </source>
</evidence>
<evidence type="ECO:0000256" key="6">
    <source>
        <dbReference type="ARBA" id="ARBA00023004"/>
    </source>
</evidence>
<dbReference type="EMBL" id="UINC01064137">
    <property type="protein sequence ID" value="SVB92501.1"/>
    <property type="molecule type" value="Genomic_DNA"/>
</dbReference>
<protein>
    <submittedName>
        <fullName evidence="7">Uncharacterized protein</fullName>
    </submittedName>
</protein>
<sequence>MNRLIAGLVSAGLITGGLMIGSQSYAQTGQPKNVQVLKGKNTKEIRDVMKGITVALGVKCIFCHNPKDYSSDEKAKKLVGREFLKMVGETNKQIAAINRSVMKKSKLTSVTCFTCHQGDLEVASAPE</sequence>
<evidence type="ECO:0000256" key="4">
    <source>
        <dbReference type="ARBA" id="ARBA00022723"/>
    </source>
</evidence>
<evidence type="ECO:0000256" key="2">
    <source>
        <dbReference type="ARBA" id="ARBA00022531"/>
    </source>
</evidence>
<keyword evidence="3" id="KW-0349">Heme</keyword>
<proteinExistence type="predicted"/>
<dbReference type="Pfam" id="PF02276">
    <property type="entry name" value="CytoC_RC"/>
    <property type="match status" value="1"/>
</dbReference>
<dbReference type="InterPro" id="IPR036280">
    <property type="entry name" value="Multihaem_cyt_sf"/>
</dbReference>
<keyword evidence="5" id="KW-0249">Electron transport</keyword>
<name>A0A382I1C2_9ZZZZ</name>
<dbReference type="GO" id="GO:0009055">
    <property type="term" value="F:electron transfer activity"/>
    <property type="evidence" value="ECO:0007669"/>
    <property type="project" value="InterPro"/>
</dbReference>
<dbReference type="NCBIfam" id="NF033196">
    <property type="entry name" value="c_type_nonphoto"/>
    <property type="match status" value="1"/>
</dbReference>
<dbReference type="InterPro" id="IPR023119">
    <property type="entry name" value="Multihaem_cyt_PRC_cyt_su-like"/>
</dbReference>
<dbReference type="Gene3D" id="1.10.468.10">
    <property type="entry name" value="Photosynthetic Reaction Center, subunit C, domain 2"/>
    <property type="match status" value="1"/>
</dbReference>
<keyword evidence="4" id="KW-0479">Metal-binding</keyword>
<dbReference type="GO" id="GO:0030077">
    <property type="term" value="C:plasma membrane light-harvesting complex"/>
    <property type="evidence" value="ECO:0007669"/>
    <property type="project" value="InterPro"/>
</dbReference>
<dbReference type="GO" id="GO:0005506">
    <property type="term" value="F:iron ion binding"/>
    <property type="evidence" value="ECO:0007669"/>
    <property type="project" value="InterPro"/>
</dbReference>
<accession>A0A382I1C2</accession>
<dbReference type="InterPro" id="IPR003158">
    <property type="entry name" value="Photosyn_RC_cyt_c-su"/>
</dbReference>
<keyword evidence="2" id="KW-0602">Photosynthesis</keyword>
<dbReference type="SUPFAM" id="SSF48695">
    <property type="entry name" value="Multiheme cytochromes"/>
    <property type="match status" value="1"/>
</dbReference>
<organism evidence="7">
    <name type="scientific">marine metagenome</name>
    <dbReference type="NCBI Taxonomy" id="408172"/>
    <lineage>
        <taxon>unclassified sequences</taxon>
        <taxon>metagenomes</taxon>
        <taxon>ecological metagenomes</taxon>
    </lineage>
</organism>
<evidence type="ECO:0000256" key="1">
    <source>
        <dbReference type="ARBA" id="ARBA00022448"/>
    </source>
</evidence>
<gene>
    <name evidence="7" type="ORF">METZ01_LOCUS245355</name>
</gene>